<dbReference type="RefSeq" id="WP_245729178.1">
    <property type="nucleotide sequence ID" value="NZ_FMZO01000005.1"/>
</dbReference>
<organism evidence="1 2">
    <name type="scientific">Niabella drilacis (strain DSM 25811 / CCM 8410 / CCUG 62505 / LMG 26954 / E90)</name>
    <dbReference type="NCBI Taxonomy" id="1285928"/>
    <lineage>
        <taxon>Bacteria</taxon>
        <taxon>Pseudomonadati</taxon>
        <taxon>Bacteroidota</taxon>
        <taxon>Chitinophagia</taxon>
        <taxon>Chitinophagales</taxon>
        <taxon>Chitinophagaceae</taxon>
        <taxon>Niabella</taxon>
    </lineage>
</organism>
<reference evidence="2" key="1">
    <citation type="submission" date="2016-10" db="EMBL/GenBank/DDBJ databases">
        <authorList>
            <person name="Varghese N."/>
            <person name="Submissions S."/>
        </authorList>
    </citation>
    <scope>NUCLEOTIDE SEQUENCE [LARGE SCALE GENOMIC DNA]</scope>
    <source>
        <strain evidence="2">DSM 25811 / CCM 8410 / LMG 26954 / E90</strain>
    </source>
</reference>
<keyword evidence="2" id="KW-1185">Reference proteome</keyword>
<sequence>MKPGVFYTIILCWGLMLQGPLFAQSARYKAHLNVARQHGVPLLKSSAQVKNYVSKKKLTRVSSGKGYRLQKLNYSAPYLTPRAKAVLNQIARSFYAQTKSTFTVTSLTRTLHAQSRLRQVNGNATSGVSSHNYGSSFDISYIRFNGRKGPNKRLERALHAVLANYQARGKILFIKEYYVSCFHITVR</sequence>
<dbReference type="InterPro" id="IPR043769">
    <property type="entry name" value="DUF5715"/>
</dbReference>
<dbReference type="Pfam" id="PF18979">
    <property type="entry name" value="DUF5715"/>
    <property type="match status" value="1"/>
</dbReference>
<evidence type="ECO:0000313" key="1">
    <source>
        <dbReference type="EMBL" id="SDC95573.1"/>
    </source>
</evidence>
<dbReference type="EMBL" id="FMZO01000005">
    <property type="protein sequence ID" value="SDC95573.1"/>
    <property type="molecule type" value="Genomic_DNA"/>
</dbReference>
<accession>A0A1G6QTC2</accession>
<name>A0A1G6QTC2_NIADE</name>
<dbReference type="Proteomes" id="UP000198757">
    <property type="component" value="Unassembled WGS sequence"/>
</dbReference>
<dbReference type="InterPro" id="IPR009045">
    <property type="entry name" value="Zn_M74/Hedgehog-like"/>
</dbReference>
<protein>
    <submittedName>
        <fullName evidence="1">Uncharacterized protein</fullName>
    </submittedName>
</protein>
<dbReference type="Gene3D" id="3.30.1380.10">
    <property type="match status" value="1"/>
</dbReference>
<evidence type="ECO:0000313" key="2">
    <source>
        <dbReference type="Proteomes" id="UP000198757"/>
    </source>
</evidence>
<dbReference type="AlphaFoldDB" id="A0A1G6QTC2"/>
<gene>
    <name evidence="1" type="ORF">SAMN04487894_10510</name>
</gene>
<dbReference type="STRING" id="1285928.SAMN04487894_10510"/>
<dbReference type="SUPFAM" id="SSF55166">
    <property type="entry name" value="Hedgehog/DD-peptidase"/>
    <property type="match status" value="1"/>
</dbReference>
<proteinExistence type="predicted"/>